<evidence type="ECO:0000259" key="6">
    <source>
        <dbReference type="Pfam" id="PF00916"/>
    </source>
</evidence>
<dbReference type="Proteomes" id="UP000077519">
    <property type="component" value="Unassembled WGS sequence"/>
</dbReference>
<dbReference type="InterPro" id="IPR001902">
    <property type="entry name" value="SLC26A/SulP_fam"/>
</dbReference>
<keyword evidence="4 5" id="KW-0472">Membrane</keyword>
<feature type="transmembrane region" description="Helical" evidence="5">
    <location>
        <begin position="52"/>
        <end position="70"/>
    </location>
</feature>
<dbReference type="AlphaFoldDB" id="A0A177YNY3"/>
<organism evidence="7 8">
    <name type="scientific">Rhodococcoides kyotonense</name>
    <dbReference type="NCBI Taxonomy" id="398843"/>
    <lineage>
        <taxon>Bacteria</taxon>
        <taxon>Bacillati</taxon>
        <taxon>Actinomycetota</taxon>
        <taxon>Actinomycetes</taxon>
        <taxon>Mycobacteriales</taxon>
        <taxon>Nocardiaceae</taxon>
        <taxon>Rhodococcoides</taxon>
    </lineage>
</organism>
<keyword evidence="3 5" id="KW-1133">Transmembrane helix</keyword>
<evidence type="ECO:0000256" key="2">
    <source>
        <dbReference type="ARBA" id="ARBA00022692"/>
    </source>
</evidence>
<dbReference type="EMBL" id="LVHI01000001">
    <property type="protein sequence ID" value="OAK57302.1"/>
    <property type="molecule type" value="Genomic_DNA"/>
</dbReference>
<proteinExistence type="predicted"/>
<reference evidence="7 8" key="1">
    <citation type="submission" date="2016-03" db="EMBL/GenBank/DDBJ databases">
        <title>Genome sequence of Rhodococcus kyotonensis KB10.</title>
        <authorList>
            <person name="Jeong H."/>
            <person name="Hong C.E."/>
            <person name="Jo S.H."/>
            <person name="Park J.M."/>
        </authorList>
    </citation>
    <scope>NUCLEOTIDE SEQUENCE [LARGE SCALE GENOMIC DNA]</scope>
    <source>
        <strain evidence="7 8">KB10</strain>
    </source>
</reference>
<dbReference type="InterPro" id="IPR011547">
    <property type="entry name" value="SLC26A/SulP_dom"/>
</dbReference>
<dbReference type="GO" id="GO:0008271">
    <property type="term" value="F:secondary active sulfate transmembrane transporter activity"/>
    <property type="evidence" value="ECO:0007669"/>
    <property type="project" value="InterPro"/>
</dbReference>
<evidence type="ECO:0000313" key="8">
    <source>
        <dbReference type="Proteomes" id="UP000077519"/>
    </source>
</evidence>
<keyword evidence="2 5" id="KW-0812">Transmembrane</keyword>
<protein>
    <recommendedName>
        <fullName evidence="6">SLC26A/SulP transporter domain-containing protein</fullName>
    </recommendedName>
</protein>
<name>A0A177YNY3_9NOCA</name>
<gene>
    <name evidence="7" type="ORF">A3K89_00290</name>
</gene>
<dbReference type="Pfam" id="PF00916">
    <property type="entry name" value="Sulfate_transp"/>
    <property type="match status" value="1"/>
</dbReference>
<evidence type="ECO:0000256" key="1">
    <source>
        <dbReference type="ARBA" id="ARBA00004141"/>
    </source>
</evidence>
<dbReference type="PANTHER" id="PTHR11814">
    <property type="entry name" value="SULFATE TRANSPORTER"/>
    <property type="match status" value="1"/>
</dbReference>
<feature type="domain" description="SLC26A/SulP transporter" evidence="6">
    <location>
        <begin position="22"/>
        <end position="85"/>
    </location>
</feature>
<dbReference type="InterPro" id="IPR018045">
    <property type="entry name" value="S04_transporter_CS"/>
</dbReference>
<comment type="subcellular location">
    <subcellularLocation>
        <location evidence="1">Membrane</location>
        <topology evidence="1">Multi-pass membrane protein</topology>
    </subcellularLocation>
</comment>
<evidence type="ECO:0000313" key="7">
    <source>
        <dbReference type="EMBL" id="OAK57302.1"/>
    </source>
</evidence>
<evidence type="ECO:0000256" key="3">
    <source>
        <dbReference type="ARBA" id="ARBA00022989"/>
    </source>
</evidence>
<evidence type="ECO:0000256" key="4">
    <source>
        <dbReference type="ARBA" id="ARBA00023136"/>
    </source>
</evidence>
<sequence length="140" mass="14917">MSNHYPRHIVFSSLFGYRARFLRPDILAGLTVWAVLVPEALAYATIAGVPPVVGLYAAVPALILYAAAGSSRHLIVGPMSATAALSALRNELERRGLAFRIARDTGQFRDVLVTTGEGDPLPVFVSIADALSAEDPPCTQ</sequence>
<comment type="caution">
    <text evidence="7">The sequence shown here is derived from an EMBL/GenBank/DDBJ whole genome shotgun (WGS) entry which is preliminary data.</text>
</comment>
<keyword evidence="8" id="KW-1185">Reference proteome</keyword>
<dbReference type="GO" id="GO:0016020">
    <property type="term" value="C:membrane"/>
    <property type="evidence" value="ECO:0007669"/>
    <property type="project" value="UniProtKB-SubCell"/>
</dbReference>
<dbReference type="PROSITE" id="PS01130">
    <property type="entry name" value="SLC26A"/>
    <property type="match status" value="1"/>
</dbReference>
<evidence type="ECO:0000256" key="5">
    <source>
        <dbReference type="SAM" id="Phobius"/>
    </source>
</evidence>
<accession>A0A177YNY3</accession>